<dbReference type="GO" id="GO:0003700">
    <property type="term" value="F:DNA-binding transcription factor activity"/>
    <property type="evidence" value="ECO:0007669"/>
    <property type="project" value="InterPro"/>
</dbReference>
<dbReference type="AlphaFoldDB" id="A0A0F8YN07"/>
<evidence type="ECO:0008006" key="4">
    <source>
        <dbReference type="Google" id="ProtNLM"/>
    </source>
</evidence>
<dbReference type="InterPro" id="IPR050237">
    <property type="entry name" value="ATP-dep_AMP-bd_enzyme"/>
</dbReference>
<name>A0A0F8YN07_9ZZZZ</name>
<dbReference type="EMBL" id="LAZR01052524">
    <property type="protein sequence ID" value="KKK82757.1"/>
    <property type="molecule type" value="Genomic_DNA"/>
</dbReference>
<dbReference type="Gene3D" id="3.40.50.12780">
    <property type="entry name" value="N-terminal domain of ligase-like"/>
    <property type="match status" value="1"/>
</dbReference>
<protein>
    <recommendedName>
        <fullName evidence="4">AMP-dependent synthetase/ligase domain-containing protein</fullName>
    </recommendedName>
</protein>
<evidence type="ECO:0000259" key="1">
    <source>
        <dbReference type="Pfam" id="PF08529"/>
    </source>
</evidence>
<dbReference type="CDD" id="cd04433">
    <property type="entry name" value="AFD_class_I"/>
    <property type="match status" value="1"/>
</dbReference>
<dbReference type="InterPro" id="IPR042099">
    <property type="entry name" value="ANL_N_sf"/>
</dbReference>
<feature type="non-terminal residue" evidence="3">
    <location>
        <position position="1"/>
    </location>
</feature>
<comment type="caution">
    <text evidence="3">The sequence shown here is derived from an EMBL/GenBank/DDBJ whole genome shotgun (WGS) entry which is preliminary data.</text>
</comment>
<dbReference type="Gene3D" id="3.30.300.30">
    <property type="match status" value="1"/>
</dbReference>
<gene>
    <name evidence="3" type="ORF">LCGC14_2800190</name>
</gene>
<dbReference type="PANTHER" id="PTHR43767">
    <property type="entry name" value="LONG-CHAIN-FATTY-ACID--COA LIGASE"/>
    <property type="match status" value="1"/>
</dbReference>
<dbReference type="GO" id="GO:0031554">
    <property type="term" value="P:regulation of termination of DNA-templated transcription"/>
    <property type="evidence" value="ECO:0007669"/>
    <property type="project" value="InterPro"/>
</dbReference>
<feature type="domain" description="AMP-binding enzyme C-terminal" evidence="2">
    <location>
        <begin position="194"/>
        <end position="270"/>
    </location>
</feature>
<organism evidence="3">
    <name type="scientific">marine sediment metagenome</name>
    <dbReference type="NCBI Taxonomy" id="412755"/>
    <lineage>
        <taxon>unclassified sequences</taxon>
        <taxon>metagenomes</taxon>
        <taxon>ecological metagenomes</taxon>
    </lineage>
</organism>
<accession>A0A0F8YN07</accession>
<dbReference type="Pfam" id="PF13193">
    <property type="entry name" value="AMP-binding_C"/>
    <property type="match status" value="1"/>
</dbReference>
<dbReference type="InterPro" id="IPR036555">
    <property type="entry name" value="NusA_N_sf"/>
</dbReference>
<dbReference type="SUPFAM" id="SSF69705">
    <property type="entry name" value="Transcription factor NusA, N-terminal domain"/>
    <property type="match status" value="1"/>
</dbReference>
<dbReference type="InterPro" id="IPR045851">
    <property type="entry name" value="AMP-bd_C_sf"/>
</dbReference>
<sequence length="276" mass="31107">IEELIEEKGIERSILNSVICEGMLAAYKKKYPDLALQVETDKKTEEIKVTIEKEIVSSVQDETSQISLKKARYINKNLKKGDKVWIPFEGKIGRIEILRARQVIANKIRQIELLAIYNEFKDKEGEIVLGGPCIMKGYYKNPRATHAVIETDKKGVRWLYTGDLGTVDKDGYIYLTARKKEIIKVGGKRISPKEIEAVILELPQVVDCSIEAVEDDILGEALMVKIVVGSNEDSINEEIVRSHCAGKLALFKVPQKLEFMKQMSVSATGKKVKKLN</sequence>
<dbReference type="PANTHER" id="PTHR43767:SF1">
    <property type="entry name" value="NONRIBOSOMAL PEPTIDE SYNTHASE PES1 (EUROFUNG)-RELATED"/>
    <property type="match status" value="1"/>
</dbReference>
<dbReference type="SUPFAM" id="SSF56801">
    <property type="entry name" value="Acetyl-CoA synthetase-like"/>
    <property type="match status" value="1"/>
</dbReference>
<dbReference type="Pfam" id="PF08529">
    <property type="entry name" value="NusA_N"/>
    <property type="match status" value="1"/>
</dbReference>
<dbReference type="GO" id="GO:0016878">
    <property type="term" value="F:acid-thiol ligase activity"/>
    <property type="evidence" value="ECO:0007669"/>
    <property type="project" value="UniProtKB-ARBA"/>
</dbReference>
<evidence type="ECO:0000313" key="3">
    <source>
        <dbReference type="EMBL" id="KKK82757.1"/>
    </source>
</evidence>
<reference evidence="3" key="1">
    <citation type="journal article" date="2015" name="Nature">
        <title>Complex archaea that bridge the gap between prokaryotes and eukaryotes.</title>
        <authorList>
            <person name="Spang A."/>
            <person name="Saw J.H."/>
            <person name="Jorgensen S.L."/>
            <person name="Zaremba-Niedzwiedzka K."/>
            <person name="Martijn J."/>
            <person name="Lind A.E."/>
            <person name="van Eijk R."/>
            <person name="Schleper C."/>
            <person name="Guy L."/>
            <person name="Ettema T.J."/>
        </authorList>
    </citation>
    <scope>NUCLEOTIDE SEQUENCE</scope>
</reference>
<dbReference type="InterPro" id="IPR025110">
    <property type="entry name" value="AMP-bd_C"/>
</dbReference>
<dbReference type="Gene3D" id="3.30.1480.10">
    <property type="entry name" value="NusA, N-terminal domain"/>
    <property type="match status" value="1"/>
</dbReference>
<dbReference type="InterPro" id="IPR013735">
    <property type="entry name" value="TF_NusA_N"/>
</dbReference>
<evidence type="ECO:0000259" key="2">
    <source>
        <dbReference type="Pfam" id="PF13193"/>
    </source>
</evidence>
<proteinExistence type="predicted"/>
<feature type="domain" description="Transcription factor NusA N-terminal" evidence="1">
    <location>
        <begin position="1"/>
        <end position="112"/>
    </location>
</feature>